<dbReference type="Proteomes" id="UP000620670">
    <property type="component" value="Unassembled WGS sequence"/>
</dbReference>
<evidence type="ECO:0008006" key="3">
    <source>
        <dbReference type="Google" id="ProtNLM"/>
    </source>
</evidence>
<dbReference type="RefSeq" id="WP_199048199.1">
    <property type="nucleotide sequence ID" value="NZ_JAELXT010000006.1"/>
</dbReference>
<dbReference type="EMBL" id="JAELXT010000006">
    <property type="protein sequence ID" value="MBJ6125384.1"/>
    <property type="molecule type" value="Genomic_DNA"/>
</dbReference>
<evidence type="ECO:0000313" key="2">
    <source>
        <dbReference type="Proteomes" id="UP000620670"/>
    </source>
</evidence>
<protein>
    <recommendedName>
        <fullName evidence="3">XRE family transcriptional regulator</fullName>
    </recommendedName>
</protein>
<accession>A0ABS0XZ96</accession>
<proteinExistence type="predicted"/>
<organism evidence="1 2">
    <name type="scientific">Microvirga splendida</name>
    <dbReference type="NCBI Taxonomy" id="2795727"/>
    <lineage>
        <taxon>Bacteria</taxon>
        <taxon>Pseudomonadati</taxon>
        <taxon>Pseudomonadota</taxon>
        <taxon>Alphaproteobacteria</taxon>
        <taxon>Hyphomicrobiales</taxon>
        <taxon>Methylobacteriaceae</taxon>
        <taxon>Microvirga</taxon>
    </lineage>
</organism>
<gene>
    <name evidence="1" type="ORF">JAO75_08160</name>
</gene>
<keyword evidence="2" id="KW-1185">Reference proteome</keyword>
<sequence>MNRKTEFQRLYGRLRLPAAEVAAIIGRQIGTVHQYVSDGARSRRPPEKVIAAMRAAWRERAHLQLGEIVRHLRDEGVAIDWFSLEESGSVERVFVKPAFLRRYT</sequence>
<comment type="caution">
    <text evidence="1">The sequence shown here is derived from an EMBL/GenBank/DDBJ whole genome shotgun (WGS) entry which is preliminary data.</text>
</comment>
<name>A0ABS0XZ96_9HYPH</name>
<evidence type="ECO:0000313" key="1">
    <source>
        <dbReference type="EMBL" id="MBJ6125384.1"/>
    </source>
</evidence>
<reference evidence="2" key="1">
    <citation type="submission" date="2020-12" db="EMBL/GenBank/DDBJ databases">
        <title>Hymenobacter sp.</title>
        <authorList>
            <person name="Kim M.K."/>
        </authorList>
    </citation>
    <scope>NUCLEOTIDE SEQUENCE [LARGE SCALE GENOMIC DNA]</scope>
    <source>
        <strain evidence="2">BT325</strain>
    </source>
</reference>